<feature type="compositionally biased region" description="Low complexity" evidence="1">
    <location>
        <begin position="344"/>
        <end position="360"/>
    </location>
</feature>
<dbReference type="EMBL" id="BBTG02000007">
    <property type="protein sequence ID" value="GAO13755.1"/>
    <property type="molecule type" value="Genomic_DNA"/>
</dbReference>
<sequence length="613" mass="65505">MAAIMQSLPASLGLGRSSPSPNCRYPNDTAKHHRYSRSTNDHFAARIAHKPSAKSLSWLPRLGRSRPASPALVEGVAVTVHDNSDSTLRNREQQPPWAATHAPRQNVSSGAAAAAAAPSHSEKPPASDWGRRFARKKSQLSVRFCDQALGRDSHPAETSLLPRSASAEPTMPIYQTRRHAGAQLHDRWCYSPEPARTLPLLETRPQAPRDASKLSGLGAGTTSWLLEGQEPSVALGNTRSAASVPGSKQSTQWNNRASTASVSPRLDKALPTPPEYTAYSTIESTRKRMSKQPDSRLSPKQAKPSRRSVLNEPTLPDGISENGHQHQHQQQQQQQPPPRSGRGSPDSVASASSQQSDASATTDRASPSTAAVANAVVHIAFSVGSPTQHQHTFAPSPSPPPKNPERFLVSRRNASPPLAAISEGSEPRRRQPRDPGSDAIIYLPSTALCKAHPTFRHGHIAFLKSDAADADAAAADAAADGGGLAPGPCDDYESDLADDMAEWFDTFGFQTHGQLISEDPAPPPPPWVSSSSSQSLRSASPSTLNSEAEPPVPMMPVPVPVPMGPLSPPEPVRFFASQSPPRKWTPAPTALSVRDAQRTQCRLRSNSSPLPAA</sequence>
<feature type="compositionally biased region" description="Pro residues" evidence="1">
    <location>
        <begin position="550"/>
        <end position="571"/>
    </location>
</feature>
<dbReference type="Proteomes" id="UP000054053">
    <property type="component" value="Unassembled WGS sequence"/>
</dbReference>
<feature type="compositionally biased region" description="Polar residues" evidence="1">
    <location>
        <begin position="237"/>
        <end position="262"/>
    </location>
</feature>
<proteinExistence type="predicted"/>
<evidence type="ECO:0000313" key="2">
    <source>
        <dbReference type="EMBL" id="GAO13755.1"/>
    </source>
</evidence>
<feature type="compositionally biased region" description="Low complexity" evidence="1">
    <location>
        <begin position="528"/>
        <end position="542"/>
    </location>
</feature>
<feature type="region of interest" description="Disordered" evidence="1">
    <location>
        <begin position="386"/>
        <end position="439"/>
    </location>
</feature>
<gene>
    <name evidence="2" type="ORF">UVI_02018520</name>
</gene>
<protein>
    <submittedName>
        <fullName evidence="2">Uncharacterized protein</fullName>
    </submittedName>
</protein>
<organism evidence="2 3">
    <name type="scientific">Ustilaginoidea virens</name>
    <name type="common">Rice false smut fungus</name>
    <name type="synonym">Villosiclava virens</name>
    <dbReference type="NCBI Taxonomy" id="1159556"/>
    <lineage>
        <taxon>Eukaryota</taxon>
        <taxon>Fungi</taxon>
        <taxon>Dikarya</taxon>
        <taxon>Ascomycota</taxon>
        <taxon>Pezizomycotina</taxon>
        <taxon>Sordariomycetes</taxon>
        <taxon>Hypocreomycetidae</taxon>
        <taxon>Hypocreales</taxon>
        <taxon>Clavicipitaceae</taxon>
        <taxon>Ustilaginoidea</taxon>
    </lineage>
</organism>
<evidence type="ECO:0000256" key="1">
    <source>
        <dbReference type="SAM" id="MobiDB-lite"/>
    </source>
</evidence>
<dbReference type="AlphaFoldDB" id="A0A1B5KUY3"/>
<feature type="region of interest" description="Disordered" evidence="1">
    <location>
        <begin position="83"/>
        <end position="132"/>
    </location>
</feature>
<feature type="compositionally biased region" description="Basic and acidic residues" evidence="1">
    <location>
        <begin position="120"/>
        <end position="131"/>
    </location>
</feature>
<feature type="compositionally biased region" description="Low complexity" evidence="1">
    <location>
        <begin position="108"/>
        <end position="119"/>
    </location>
</feature>
<evidence type="ECO:0000313" key="3">
    <source>
        <dbReference type="Proteomes" id="UP000054053"/>
    </source>
</evidence>
<comment type="caution">
    <text evidence="2">The sequence shown here is derived from an EMBL/GenBank/DDBJ whole genome shotgun (WGS) entry which is preliminary data.</text>
</comment>
<reference evidence="3" key="1">
    <citation type="journal article" date="2016" name="Genome Announc.">
        <title>Genome sequence of Ustilaginoidea virens IPU010, a rice pathogenic fungus causing false smut.</title>
        <authorList>
            <person name="Kumagai T."/>
            <person name="Ishii T."/>
            <person name="Terai G."/>
            <person name="Umemura M."/>
            <person name="Machida M."/>
            <person name="Asai K."/>
        </authorList>
    </citation>
    <scope>NUCLEOTIDE SEQUENCE [LARGE SCALE GENOMIC DNA]</scope>
    <source>
        <strain evidence="3">IPU010</strain>
    </source>
</reference>
<accession>A0A1B5KUY3</accession>
<name>A0A1B5KUY3_USTVR</name>
<feature type="compositionally biased region" description="Polar residues" evidence="1">
    <location>
        <begin position="598"/>
        <end position="613"/>
    </location>
</feature>
<feature type="compositionally biased region" description="Basic and acidic residues" evidence="1">
    <location>
        <begin position="425"/>
        <end position="436"/>
    </location>
</feature>
<feature type="region of interest" description="Disordered" evidence="1">
    <location>
        <begin position="513"/>
        <end position="613"/>
    </location>
</feature>
<feature type="region of interest" description="Disordered" evidence="1">
    <location>
        <begin position="237"/>
        <end position="367"/>
    </location>
</feature>
<feature type="region of interest" description="Disordered" evidence="1">
    <location>
        <begin position="1"/>
        <end position="34"/>
    </location>
</feature>
<feature type="compositionally biased region" description="Basic and acidic residues" evidence="1">
    <location>
        <begin position="83"/>
        <end position="92"/>
    </location>
</feature>